<sequence length="71" mass="8331">MDCRRRGVTKASSPRLAMATLSLRLGLNLEELLMSRNPTLRTQMRPSLFDDYDNHVFVCLLFLLDHRTYEM</sequence>
<dbReference type="EMBL" id="PKMF04000029">
    <property type="protein sequence ID" value="KAK7857235.1"/>
    <property type="molecule type" value="Genomic_DNA"/>
</dbReference>
<dbReference type="AlphaFoldDB" id="A0AAW0M069"/>
<protein>
    <submittedName>
        <fullName evidence="1">Uncharacterized protein</fullName>
    </submittedName>
</protein>
<gene>
    <name evidence="1" type="ORF">CFP56_019196</name>
</gene>
<evidence type="ECO:0000313" key="1">
    <source>
        <dbReference type="EMBL" id="KAK7857235.1"/>
    </source>
</evidence>
<name>A0AAW0M069_QUESU</name>
<reference evidence="1" key="1">
    <citation type="submission" date="2017-12" db="EMBL/GenBank/DDBJ databases">
        <authorList>
            <person name="Barbosa P."/>
            <person name="Usie A."/>
            <person name="Ramos A.M."/>
        </authorList>
    </citation>
    <scope>NUCLEOTIDE SEQUENCE</scope>
    <source>
        <strain evidence="1">HL8</strain>
        <tissue evidence="1">Leaves</tissue>
    </source>
</reference>
<accession>A0AAW0M069</accession>
<reference evidence="1" key="2">
    <citation type="journal article" date="2018" name="Sci. Data">
        <title>The draft genome sequence of cork oak.</title>
        <authorList>
            <person name="Ramos A.M."/>
            <person name="Usie A."/>
            <person name="Barbosa P."/>
            <person name="Barros P.M."/>
            <person name="Capote T."/>
            <person name="Chaves I."/>
            <person name="Simoes F."/>
            <person name="Abreu I."/>
            <person name="Carrasquinho I."/>
            <person name="Faro C."/>
            <person name="Guimaraes J.B."/>
            <person name="Mendonca D."/>
            <person name="Nobrega F."/>
            <person name="Rodrigues L."/>
            <person name="Saibo N.J.M."/>
            <person name="Varela M.C."/>
            <person name="Egas C."/>
            <person name="Matos J."/>
            <person name="Miguel C.M."/>
            <person name="Oliveira M.M."/>
            <person name="Ricardo C.P."/>
            <person name="Goncalves S."/>
        </authorList>
    </citation>
    <scope>NUCLEOTIDE SEQUENCE [LARGE SCALE GENOMIC DNA]</scope>
    <source>
        <strain evidence="1">HL8</strain>
    </source>
</reference>
<proteinExistence type="predicted"/>
<reference evidence="1" key="3">
    <citation type="submission" date="2023-07" db="EMBL/GenBank/DDBJ databases">
        <title>An improved reference 1 genome and first organelle genomes of Quercus suber.</title>
        <authorList>
            <consortium name="Genosuber Consortium"/>
            <person name="Usie A."/>
            <person name="Serra O."/>
            <person name="Barros P."/>
        </authorList>
    </citation>
    <scope>NUCLEOTIDE SEQUENCE</scope>
    <source>
        <strain evidence="1">HL8</strain>
        <tissue evidence="1">Leaves</tissue>
    </source>
</reference>
<organism evidence="1">
    <name type="scientific">Quercus suber</name>
    <name type="common">Cork oak</name>
    <dbReference type="NCBI Taxonomy" id="58331"/>
    <lineage>
        <taxon>Eukaryota</taxon>
        <taxon>Viridiplantae</taxon>
        <taxon>Streptophyta</taxon>
        <taxon>Embryophyta</taxon>
        <taxon>Tracheophyta</taxon>
        <taxon>Spermatophyta</taxon>
        <taxon>Magnoliopsida</taxon>
        <taxon>eudicotyledons</taxon>
        <taxon>Gunneridae</taxon>
        <taxon>Pentapetalae</taxon>
        <taxon>rosids</taxon>
        <taxon>fabids</taxon>
        <taxon>Fagales</taxon>
        <taxon>Fagaceae</taxon>
        <taxon>Quercus</taxon>
    </lineage>
</organism>
<comment type="caution">
    <text evidence="1">The sequence shown here is derived from an EMBL/GenBank/DDBJ whole genome shotgun (WGS) entry which is preliminary data.</text>
</comment>